<name>A0ACD5TT48_AVESA</name>
<organism evidence="1 2">
    <name type="scientific">Avena sativa</name>
    <name type="common">Oat</name>
    <dbReference type="NCBI Taxonomy" id="4498"/>
    <lineage>
        <taxon>Eukaryota</taxon>
        <taxon>Viridiplantae</taxon>
        <taxon>Streptophyta</taxon>
        <taxon>Embryophyta</taxon>
        <taxon>Tracheophyta</taxon>
        <taxon>Spermatophyta</taxon>
        <taxon>Magnoliopsida</taxon>
        <taxon>Liliopsida</taxon>
        <taxon>Poales</taxon>
        <taxon>Poaceae</taxon>
        <taxon>BOP clade</taxon>
        <taxon>Pooideae</taxon>
        <taxon>Poodae</taxon>
        <taxon>Poeae</taxon>
        <taxon>Poeae Chloroplast Group 1 (Aveneae type)</taxon>
        <taxon>Aveninae</taxon>
        <taxon>Avena</taxon>
    </lineage>
</organism>
<keyword evidence="2" id="KW-1185">Reference proteome</keyword>
<dbReference type="EnsemblPlants" id="AVESA.00010b.r2.1DG0120990.1">
    <property type="protein sequence ID" value="AVESA.00010b.r2.1DG0120990.1.CDS"/>
    <property type="gene ID" value="AVESA.00010b.r2.1DG0120990"/>
</dbReference>
<dbReference type="Proteomes" id="UP001732700">
    <property type="component" value="Chromosome 1D"/>
</dbReference>
<evidence type="ECO:0000313" key="1">
    <source>
        <dbReference type="EnsemblPlants" id="AVESA.00010b.r2.1DG0120990.1.CDS"/>
    </source>
</evidence>
<accession>A0ACD5TT48</accession>
<protein>
    <submittedName>
        <fullName evidence="1">Uncharacterized protein</fullName>
    </submittedName>
</protein>
<reference evidence="1" key="1">
    <citation type="submission" date="2021-05" db="EMBL/GenBank/DDBJ databases">
        <authorList>
            <person name="Scholz U."/>
            <person name="Mascher M."/>
            <person name="Fiebig A."/>
        </authorList>
    </citation>
    <scope>NUCLEOTIDE SEQUENCE [LARGE SCALE GENOMIC DNA]</scope>
</reference>
<proteinExistence type="predicted"/>
<sequence>MVDSAASRPDRHRWTIKGVVLEELVIEDAPCLERLLPLDPNHTPATIRVISAPKLKILGVLSEGIPELQFGTMIFQKMIAVGLTTRMDTVRVLVLDSVGPNLDTVVNFLKCFPFLERLYVIFQSRTGMDNSRKYDPLDPIECLELHLKEVVLKNYDGRKSSPSIDFTKFFILNAKVLEEMEITLPYHRMHNWFAKQRRLLQVKDRASRDAQIELACGSKEDFTDNGHTHDLSIADPFSDMPSEECHDCRFDRRFHHA</sequence>
<evidence type="ECO:0000313" key="2">
    <source>
        <dbReference type="Proteomes" id="UP001732700"/>
    </source>
</evidence>
<reference evidence="1" key="2">
    <citation type="submission" date="2025-09" db="UniProtKB">
        <authorList>
            <consortium name="EnsemblPlants"/>
        </authorList>
    </citation>
    <scope>IDENTIFICATION</scope>
</reference>